<keyword evidence="2" id="KW-0732">Signal</keyword>
<dbReference type="SUPFAM" id="SSF75304">
    <property type="entry name" value="Amidase signature (AS) enzymes"/>
    <property type="match status" value="1"/>
</dbReference>
<feature type="chain" id="PRO_5026746849" evidence="2">
    <location>
        <begin position="23"/>
        <end position="535"/>
    </location>
</feature>
<dbReference type="Gene3D" id="3.90.1300.10">
    <property type="entry name" value="Amidase signature (AS) domain"/>
    <property type="match status" value="1"/>
</dbReference>
<evidence type="ECO:0000259" key="3">
    <source>
        <dbReference type="Pfam" id="PF01425"/>
    </source>
</evidence>
<dbReference type="PANTHER" id="PTHR42678">
    <property type="entry name" value="AMIDASE"/>
    <property type="match status" value="1"/>
</dbReference>
<evidence type="ECO:0000313" key="4">
    <source>
        <dbReference type="EMBL" id="CAA9295141.1"/>
    </source>
</evidence>
<dbReference type="GO" id="GO:0016740">
    <property type="term" value="F:transferase activity"/>
    <property type="evidence" value="ECO:0007669"/>
    <property type="project" value="UniProtKB-KW"/>
</dbReference>
<dbReference type="AlphaFoldDB" id="A0A6J4K454"/>
<evidence type="ECO:0000256" key="1">
    <source>
        <dbReference type="SAM" id="MobiDB-lite"/>
    </source>
</evidence>
<feature type="compositionally biased region" description="Basic and acidic residues" evidence="1">
    <location>
        <begin position="526"/>
        <end position="535"/>
    </location>
</feature>
<feature type="region of interest" description="Disordered" evidence="1">
    <location>
        <begin position="512"/>
        <end position="535"/>
    </location>
</feature>
<dbReference type="InterPro" id="IPR023631">
    <property type="entry name" value="Amidase_dom"/>
</dbReference>
<keyword evidence="4" id="KW-0808">Transferase</keyword>
<dbReference type="InterPro" id="IPR036928">
    <property type="entry name" value="AS_sf"/>
</dbReference>
<reference evidence="4" key="1">
    <citation type="submission" date="2020-02" db="EMBL/GenBank/DDBJ databases">
        <authorList>
            <person name="Meier V. D."/>
        </authorList>
    </citation>
    <scope>NUCLEOTIDE SEQUENCE</scope>
    <source>
        <strain evidence="4">AVDCRST_MAG11</strain>
    </source>
</reference>
<sequence length="535" mass="56341">MTLRRPPLALAAALALAAPAAAQQPPQAAATLTPPAFRAEEATIAGVHAALRAGTLTCRELVAGYLRRIEAYDRNGPALNAIVVVSPDALRVADSLDTHRRAGGAVGPLHCAPVIVKDNFETAGLATTAGSLSLAGHVPARDAFQVRRVREAGAIVLAKSNMAEFAFTPYETVSSILPGYTKNPYALDRVTAGSSGGTAAAVGANLGLVGLGTDTGNSIRGPSSHQALVGIRSTMGLTSRGGVVPLNLDYDVAGPMARTVADAAAVLQAVVGVDPDDPATAAARGRRVPRYAASLVSNGLRGARIGVLRQAYDRPTADPEVLAVFAQAVADLRRAGATVVDSVPVPGLDSLLNLETADCNRFRHDLEAWLASTNGRAPVRSLDSIVASRRFHPSIRPRLEYAQKAAEPPGASAGCREEAALREGMRRVMRRTMDARKLDAWVYPTWSNPPRLIGDLNTPHGDNSQVFSPLTGWPAVQVPMGYTRGALPAGMTLFGRAWSEPTLIRLAYGYEQATRHRRPPPSAPPLRDDARPATR</sequence>
<name>A0A6J4K454_9BACT</name>
<proteinExistence type="predicted"/>
<dbReference type="EMBL" id="CADCTU010000095">
    <property type="protein sequence ID" value="CAA9295141.1"/>
    <property type="molecule type" value="Genomic_DNA"/>
</dbReference>
<protein>
    <submittedName>
        <fullName evidence="4">Amidotransferase-related protein</fullName>
    </submittedName>
</protein>
<feature type="signal peptide" evidence="2">
    <location>
        <begin position="1"/>
        <end position="22"/>
    </location>
</feature>
<gene>
    <name evidence="4" type="ORF">AVDCRST_MAG11-422</name>
</gene>
<dbReference type="PROSITE" id="PS51318">
    <property type="entry name" value="TAT"/>
    <property type="match status" value="1"/>
</dbReference>
<dbReference type="Pfam" id="PF01425">
    <property type="entry name" value="Amidase"/>
    <property type="match status" value="1"/>
</dbReference>
<dbReference type="InterPro" id="IPR006311">
    <property type="entry name" value="TAT_signal"/>
</dbReference>
<feature type="domain" description="Amidase" evidence="3">
    <location>
        <begin position="60"/>
        <end position="503"/>
    </location>
</feature>
<dbReference type="PANTHER" id="PTHR42678:SF34">
    <property type="entry name" value="OS04G0183300 PROTEIN"/>
    <property type="match status" value="1"/>
</dbReference>
<accession>A0A6J4K454</accession>
<evidence type="ECO:0000256" key="2">
    <source>
        <dbReference type="SAM" id="SignalP"/>
    </source>
</evidence>
<organism evidence="4">
    <name type="scientific">uncultured Gemmatimonadaceae bacterium</name>
    <dbReference type="NCBI Taxonomy" id="246130"/>
    <lineage>
        <taxon>Bacteria</taxon>
        <taxon>Pseudomonadati</taxon>
        <taxon>Gemmatimonadota</taxon>
        <taxon>Gemmatimonadia</taxon>
        <taxon>Gemmatimonadales</taxon>
        <taxon>Gemmatimonadaceae</taxon>
        <taxon>environmental samples</taxon>
    </lineage>
</organism>